<gene>
    <name evidence="2" type="ORF">CRENBAI_010630</name>
</gene>
<sequence length="141" mass="15489">MTISKYVAAAFFLPHPAHQNPTIELQSQSHSSYSLHPAPPPHSAPQQQGKGPAEHHPRPLAQQGRPRRAPHPQQDPRPRSMTGQTHPPDPRGQCPHHAPTMPHSATKKHSCQHSCHCNCPGRNTIQLSSTIATQLIQTPVE</sequence>
<dbReference type="AlphaFoldDB" id="A0AAV9S0M7"/>
<keyword evidence="3" id="KW-1185">Reference proteome</keyword>
<comment type="caution">
    <text evidence="2">The sequence shown here is derived from an EMBL/GenBank/DDBJ whole genome shotgun (WGS) entry which is preliminary data.</text>
</comment>
<dbReference type="Proteomes" id="UP001311232">
    <property type="component" value="Unassembled WGS sequence"/>
</dbReference>
<evidence type="ECO:0000256" key="1">
    <source>
        <dbReference type="SAM" id="MobiDB-lite"/>
    </source>
</evidence>
<organism evidence="2 3">
    <name type="scientific">Crenichthys baileyi</name>
    <name type="common">White River springfish</name>
    <dbReference type="NCBI Taxonomy" id="28760"/>
    <lineage>
        <taxon>Eukaryota</taxon>
        <taxon>Metazoa</taxon>
        <taxon>Chordata</taxon>
        <taxon>Craniata</taxon>
        <taxon>Vertebrata</taxon>
        <taxon>Euteleostomi</taxon>
        <taxon>Actinopterygii</taxon>
        <taxon>Neopterygii</taxon>
        <taxon>Teleostei</taxon>
        <taxon>Neoteleostei</taxon>
        <taxon>Acanthomorphata</taxon>
        <taxon>Ovalentaria</taxon>
        <taxon>Atherinomorphae</taxon>
        <taxon>Cyprinodontiformes</taxon>
        <taxon>Goodeidae</taxon>
        <taxon>Crenichthys</taxon>
    </lineage>
</organism>
<name>A0AAV9S0M7_9TELE</name>
<proteinExistence type="predicted"/>
<accession>A0AAV9S0M7</accession>
<reference evidence="2 3" key="1">
    <citation type="submission" date="2021-06" db="EMBL/GenBank/DDBJ databases">
        <authorList>
            <person name="Palmer J.M."/>
        </authorList>
    </citation>
    <scope>NUCLEOTIDE SEQUENCE [LARGE SCALE GENOMIC DNA]</scope>
    <source>
        <strain evidence="2 3">MEX-2019</strain>
        <tissue evidence="2">Muscle</tissue>
    </source>
</reference>
<feature type="compositionally biased region" description="Low complexity" evidence="1">
    <location>
        <begin position="25"/>
        <end position="36"/>
    </location>
</feature>
<dbReference type="EMBL" id="JAHHUM010001069">
    <property type="protein sequence ID" value="KAK5614873.1"/>
    <property type="molecule type" value="Genomic_DNA"/>
</dbReference>
<evidence type="ECO:0000313" key="2">
    <source>
        <dbReference type="EMBL" id="KAK5614873.1"/>
    </source>
</evidence>
<evidence type="ECO:0000313" key="3">
    <source>
        <dbReference type="Proteomes" id="UP001311232"/>
    </source>
</evidence>
<feature type="region of interest" description="Disordered" evidence="1">
    <location>
        <begin position="23"/>
        <end position="112"/>
    </location>
</feature>
<protein>
    <submittedName>
        <fullName evidence="2">Uncharacterized protein</fullName>
    </submittedName>
</protein>